<gene>
    <name evidence="1" type="ORF">F2Q70_00016298</name>
</gene>
<dbReference type="AlphaFoldDB" id="A0A8S9I0Q8"/>
<comment type="caution">
    <text evidence="1">The sequence shown here is derived from an EMBL/GenBank/DDBJ whole genome shotgun (WGS) entry which is preliminary data.</text>
</comment>
<accession>A0A8S9I0Q8</accession>
<evidence type="ECO:0000313" key="1">
    <source>
        <dbReference type="EMBL" id="KAF2561198.1"/>
    </source>
</evidence>
<protein>
    <submittedName>
        <fullName evidence="1">Uncharacterized protein</fullName>
    </submittedName>
</protein>
<name>A0A8S9I0Q8_BRACR</name>
<sequence length="97" mass="11047">MWRSRYTSPGRETVSQPIHYKRCDYSVLQQRFLSSSSSLLITSNPNSSSEKMTMIYPEDDDSYFPNSRAPPVYVISFGKRSAGPRVFPSLSIFEPSV</sequence>
<organism evidence="1">
    <name type="scientific">Brassica cretica</name>
    <name type="common">Mustard</name>
    <dbReference type="NCBI Taxonomy" id="69181"/>
    <lineage>
        <taxon>Eukaryota</taxon>
        <taxon>Viridiplantae</taxon>
        <taxon>Streptophyta</taxon>
        <taxon>Embryophyta</taxon>
        <taxon>Tracheophyta</taxon>
        <taxon>Spermatophyta</taxon>
        <taxon>Magnoliopsida</taxon>
        <taxon>eudicotyledons</taxon>
        <taxon>Gunneridae</taxon>
        <taxon>Pentapetalae</taxon>
        <taxon>rosids</taxon>
        <taxon>malvids</taxon>
        <taxon>Brassicales</taxon>
        <taxon>Brassicaceae</taxon>
        <taxon>Brassiceae</taxon>
        <taxon>Brassica</taxon>
    </lineage>
</organism>
<reference evidence="1" key="1">
    <citation type="submission" date="2019-12" db="EMBL/GenBank/DDBJ databases">
        <title>Genome sequencing and annotation of Brassica cretica.</title>
        <authorList>
            <person name="Studholme D.J."/>
            <person name="Sarris P.F."/>
        </authorList>
    </citation>
    <scope>NUCLEOTIDE SEQUENCE</scope>
    <source>
        <strain evidence="1">PFS-102/07</strain>
        <tissue evidence="1">Leaf</tissue>
    </source>
</reference>
<dbReference type="EMBL" id="QGKY02001250">
    <property type="protein sequence ID" value="KAF2561198.1"/>
    <property type="molecule type" value="Genomic_DNA"/>
</dbReference>
<proteinExistence type="predicted"/>